<sequence length="123" mass="13763">MSFGSWDTSCGSAIRKPDTAVSRFFPIAFNSNRGPFNLLCIANSPSFPLPTSFCCASQARSKMHEFGDIFEVFSPVHYCIKLIQEGLELEDVSIEHCCFGRRRCLSSCQQFVGSMLYGRKLSN</sequence>
<gene>
    <name evidence="1" type="ORF">T02_8835</name>
</gene>
<accession>A0A0V1KJ25</accession>
<reference evidence="1 2" key="1">
    <citation type="submission" date="2015-05" db="EMBL/GenBank/DDBJ databases">
        <title>Evolution of Trichinella species and genotypes.</title>
        <authorList>
            <person name="Korhonen P.K."/>
            <person name="Edoardo P."/>
            <person name="Giuseppe L.R."/>
            <person name="Gasser R.B."/>
        </authorList>
    </citation>
    <scope>NUCLEOTIDE SEQUENCE [LARGE SCALE GENOMIC DNA]</scope>
    <source>
        <strain evidence="1">ISS10</strain>
    </source>
</reference>
<organism evidence="1 2">
    <name type="scientific">Trichinella nativa</name>
    <dbReference type="NCBI Taxonomy" id="6335"/>
    <lineage>
        <taxon>Eukaryota</taxon>
        <taxon>Metazoa</taxon>
        <taxon>Ecdysozoa</taxon>
        <taxon>Nematoda</taxon>
        <taxon>Enoplea</taxon>
        <taxon>Dorylaimia</taxon>
        <taxon>Trichinellida</taxon>
        <taxon>Trichinellidae</taxon>
        <taxon>Trichinella</taxon>
    </lineage>
</organism>
<dbReference type="EMBL" id="JYDW01001067">
    <property type="protein sequence ID" value="KRZ47259.1"/>
    <property type="molecule type" value="Genomic_DNA"/>
</dbReference>
<name>A0A0V1KJ25_9BILA</name>
<evidence type="ECO:0000313" key="2">
    <source>
        <dbReference type="Proteomes" id="UP000054721"/>
    </source>
</evidence>
<comment type="caution">
    <text evidence="1">The sequence shown here is derived from an EMBL/GenBank/DDBJ whole genome shotgun (WGS) entry which is preliminary data.</text>
</comment>
<proteinExistence type="predicted"/>
<protein>
    <submittedName>
        <fullName evidence="1">Uncharacterized protein</fullName>
    </submittedName>
</protein>
<dbReference type="OrthoDB" id="10472282at2759"/>
<evidence type="ECO:0000313" key="1">
    <source>
        <dbReference type="EMBL" id="KRZ47259.1"/>
    </source>
</evidence>
<keyword evidence="2" id="KW-1185">Reference proteome</keyword>
<dbReference type="Proteomes" id="UP000054721">
    <property type="component" value="Unassembled WGS sequence"/>
</dbReference>
<dbReference type="AlphaFoldDB" id="A0A0V1KJ25"/>